<accession>A0A9P6NT57</accession>
<comment type="caution">
    <text evidence="1">The sequence shown here is derived from an EMBL/GenBank/DDBJ whole genome shotgun (WGS) entry which is preliminary data.</text>
</comment>
<dbReference type="Proteomes" id="UP000886653">
    <property type="component" value="Unassembled WGS sequence"/>
</dbReference>
<sequence>MARECLDTRPKVVYLLYESDKGNLDWLNESIVYVDSVVCNGCGSLEIISRESLPDHPLPISDRNAFKRPSRQFTKRNVSKHSRYMSTSIEMVQIGGDPGEDV</sequence>
<reference evidence="1" key="1">
    <citation type="submission" date="2013-11" db="EMBL/GenBank/DDBJ databases">
        <title>Genome sequence of the fusiform rust pathogen reveals effectors for host alternation and coevolution with pine.</title>
        <authorList>
            <consortium name="DOE Joint Genome Institute"/>
            <person name="Smith K."/>
            <person name="Pendleton A."/>
            <person name="Kubisiak T."/>
            <person name="Anderson C."/>
            <person name="Salamov A."/>
            <person name="Aerts A."/>
            <person name="Riley R."/>
            <person name="Clum A."/>
            <person name="Lindquist E."/>
            <person name="Ence D."/>
            <person name="Campbell M."/>
            <person name="Kronenberg Z."/>
            <person name="Feau N."/>
            <person name="Dhillon B."/>
            <person name="Hamelin R."/>
            <person name="Burleigh J."/>
            <person name="Smith J."/>
            <person name="Yandell M."/>
            <person name="Nelson C."/>
            <person name="Grigoriev I."/>
            <person name="Davis J."/>
        </authorList>
    </citation>
    <scope>NUCLEOTIDE SEQUENCE</scope>
    <source>
        <strain evidence="1">G11</strain>
    </source>
</reference>
<evidence type="ECO:0000313" key="1">
    <source>
        <dbReference type="EMBL" id="KAG0149897.1"/>
    </source>
</evidence>
<protein>
    <submittedName>
        <fullName evidence="1">Uncharacterized protein</fullName>
    </submittedName>
</protein>
<dbReference type="AlphaFoldDB" id="A0A9P6NT57"/>
<name>A0A9P6NT57_9BASI</name>
<dbReference type="EMBL" id="MU167224">
    <property type="protein sequence ID" value="KAG0149897.1"/>
    <property type="molecule type" value="Genomic_DNA"/>
</dbReference>
<evidence type="ECO:0000313" key="2">
    <source>
        <dbReference type="Proteomes" id="UP000886653"/>
    </source>
</evidence>
<organism evidence="1 2">
    <name type="scientific">Cronartium quercuum f. sp. fusiforme G11</name>
    <dbReference type="NCBI Taxonomy" id="708437"/>
    <lineage>
        <taxon>Eukaryota</taxon>
        <taxon>Fungi</taxon>
        <taxon>Dikarya</taxon>
        <taxon>Basidiomycota</taxon>
        <taxon>Pucciniomycotina</taxon>
        <taxon>Pucciniomycetes</taxon>
        <taxon>Pucciniales</taxon>
        <taxon>Coleosporiaceae</taxon>
        <taxon>Cronartium</taxon>
    </lineage>
</organism>
<keyword evidence="2" id="KW-1185">Reference proteome</keyword>
<gene>
    <name evidence="1" type="ORF">CROQUDRAFT_668998</name>
</gene>
<proteinExistence type="predicted"/>